<evidence type="ECO:0000256" key="2">
    <source>
        <dbReference type="ARBA" id="ARBA00022448"/>
    </source>
</evidence>
<keyword evidence="2" id="KW-0813">Transport</keyword>
<proteinExistence type="inferred from homology"/>
<dbReference type="PANTHER" id="PTHR13861">
    <property type="entry name" value="VACUOLAR ATP SYNTHASE SUBUNIT F"/>
    <property type="match status" value="1"/>
</dbReference>
<protein>
    <recommendedName>
        <fullName evidence="13">V-type proton ATPase subunit F</fullName>
    </recommendedName>
</protein>
<dbReference type="InterPro" id="IPR008218">
    <property type="entry name" value="ATPase_V1-cplx_f_g_su"/>
</dbReference>
<dbReference type="Gene3D" id="3.40.50.10580">
    <property type="entry name" value="ATPase, V1 complex, subunit F"/>
    <property type="match status" value="1"/>
</dbReference>
<name>A0A5A8CIY6_CAFRO</name>
<dbReference type="EMBL" id="VLTN01000019">
    <property type="protein sequence ID" value="KAA0152808.1"/>
    <property type="molecule type" value="Genomic_DNA"/>
</dbReference>
<dbReference type="EMBL" id="VLTM01000011">
    <property type="protein sequence ID" value="KAA0165720.1"/>
    <property type="molecule type" value="Genomic_DNA"/>
</dbReference>
<evidence type="ECO:0000313" key="8">
    <source>
        <dbReference type="EMBL" id="KAA0171442.1"/>
    </source>
</evidence>
<dbReference type="Proteomes" id="UP000323011">
    <property type="component" value="Unassembled WGS sequence"/>
</dbReference>
<evidence type="ECO:0000313" key="10">
    <source>
        <dbReference type="Proteomes" id="UP000323011"/>
    </source>
</evidence>
<keyword evidence="3" id="KW-0375">Hydrogen ion transport</keyword>
<evidence type="ECO:0000313" key="6">
    <source>
        <dbReference type="EMBL" id="KAA0165720.1"/>
    </source>
</evidence>
<dbReference type="GO" id="GO:0046961">
    <property type="term" value="F:proton-transporting ATPase activity, rotational mechanism"/>
    <property type="evidence" value="ECO:0007669"/>
    <property type="project" value="InterPro"/>
</dbReference>
<evidence type="ECO:0000313" key="12">
    <source>
        <dbReference type="Proteomes" id="UP000325113"/>
    </source>
</evidence>
<dbReference type="Proteomes" id="UP000325113">
    <property type="component" value="Unassembled WGS sequence"/>
</dbReference>
<comment type="similarity">
    <text evidence="1">Belongs to the V-ATPase F subunit family.</text>
</comment>
<keyword evidence="10" id="KW-1185">Reference proteome</keyword>
<dbReference type="PANTHER" id="PTHR13861:SF2">
    <property type="entry name" value="V-TYPE PROTON ATPASE SUBUNIT F"/>
    <property type="match status" value="1"/>
</dbReference>
<dbReference type="AlphaFoldDB" id="A0A5A8CIY6"/>
<keyword evidence="4" id="KW-0406">Ion transport</keyword>
<dbReference type="GO" id="GO:0016020">
    <property type="term" value="C:membrane"/>
    <property type="evidence" value="ECO:0007669"/>
    <property type="project" value="TreeGrafter"/>
</dbReference>
<dbReference type="Pfam" id="PF01990">
    <property type="entry name" value="ATP-synt_F"/>
    <property type="match status" value="1"/>
</dbReference>
<dbReference type="OrthoDB" id="10261947at2759"/>
<dbReference type="EMBL" id="VLTL01000006">
    <property type="protein sequence ID" value="KAA0171442.1"/>
    <property type="molecule type" value="Genomic_DNA"/>
</dbReference>
<organism evidence="5 10">
    <name type="scientific">Cafeteria roenbergensis</name>
    <name type="common">Marine flagellate</name>
    <dbReference type="NCBI Taxonomy" id="33653"/>
    <lineage>
        <taxon>Eukaryota</taxon>
        <taxon>Sar</taxon>
        <taxon>Stramenopiles</taxon>
        <taxon>Bigyra</taxon>
        <taxon>Opalozoa</taxon>
        <taxon>Bicosoecida</taxon>
        <taxon>Cafeteriaceae</taxon>
        <taxon>Cafeteria</taxon>
    </lineage>
</organism>
<evidence type="ECO:0008006" key="13">
    <source>
        <dbReference type="Google" id="ProtNLM"/>
    </source>
</evidence>
<gene>
    <name evidence="7" type="ORF">FNF27_06640</name>
    <name evidence="8" type="ORF">FNF28_00654</name>
    <name evidence="5" type="ORF">FNF29_03695</name>
    <name evidence="6" type="ORF">FNF31_01697</name>
</gene>
<evidence type="ECO:0000256" key="1">
    <source>
        <dbReference type="ARBA" id="ARBA00010148"/>
    </source>
</evidence>
<comment type="caution">
    <text evidence="5">The sequence shown here is derived from an EMBL/GenBank/DDBJ whole genome shotgun (WGS) entry which is preliminary data.</text>
</comment>
<sequence length="122" mass="12676">MAAGLQNKRLGVAAIADPDTITGLCLGGIGERRADGSTNVLAVTLETAQATVEAAMERMLADESLGIIVLSQAVAGRVRHLLTRHTATLPTVLTLPDKGSSYEPLQDPIMARVSQLLGGSLD</sequence>
<evidence type="ECO:0000313" key="11">
    <source>
        <dbReference type="Proteomes" id="UP000324907"/>
    </source>
</evidence>
<reference evidence="9 10" key="1">
    <citation type="submission" date="2019-07" db="EMBL/GenBank/DDBJ databases">
        <title>Genomes of Cafeteria roenbergensis.</title>
        <authorList>
            <person name="Fischer M.G."/>
            <person name="Hackl T."/>
            <person name="Roman M."/>
        </authorList>
    </citation>
    <scope>NUCLEOTIDE SEQUENCE [LARGE SCALE GENOMIC DNA]</scope>
    <source>
        <strain evidence="5 10">BVI</strain>
        <strain evidence="6 12">Cflag</strain>
        <strain evidence="7 9">E4-10P</strain>
        <strain evidence="8 11">RCC970-E3</strain>
    </source>
</reference>
<accession>A0A5A8CIY6</accession>
<dbReference type="SUPFAM" id="SSF159468">
    <property type="entry name" value="AtpF-like"/>
    <property type="match status" value="1"/>
</dbReference>
<dbReference type="InterPro" id="IPR036906">
    <property type="entry name" value="ATPase_V1_fsu_sf"/>
</dbReference>
<dbReference type="OMA" id="IIICQHI"/>
<evidence type="ECO:0000256" key="4">
    <source>
        <dbReference type="ARBA" id="ARBA00023065"/>
    </source>
</evidence>
<evidence type="ECO:0000313" key="7">
    <source>
        <dbReference type="EMBL" id="KAA0170383.1"/>
    </source>
</evidence>
<evidence type="ECO:0000313" key="5">
    <source>
        <dbReference type="EMBL" id="KAA0152808.1"/>
    </source>
</evidence>
<evidence type="ECO:0000256" key="3">
    <source>
        <dbReference type="ARBA" id="ARBA00022781"/>
    </source>
</evidence>
<dbReference type="Proteomes" id="UP000324907">
    <property type="component" value="Unassembled WGS sequence"/>
</dbReference>
<evidence type="ECO:0000313" key="9">
    <source>
        <dbReference type="Proteomes" id="UP000322899"/>
    </source>
</evidence>
<dbReference type="EMBL" id="VLTO01000061">
    <property type="protein sequence ID" value="KAA0170383.1"/>
    <property type="molecule type" value="Genomic_DNA"/>
</dbReference>
<dbReference type="Proteomes" id="UP000322899">
    <property type="component" value="Unassembled WGS sequence"/>
</dbReference>